<dbReference type="AlphaFoldDB" id="A0AAV0ZEI1"/>
<dbReference type="InterPro" id="IPR026961">
    <property type="entry name" value="PGG_dom"/>
</dbReference>
<dbReference type="PROSITE" id="PS50297">
    <property type="entry name" value="ANK_REP_REGION"/>
    <property type="match status" value="1"/>
</dbReference>
<feature type="repeat" description="ANK" evidence="2">
    <location>
        <begin position="90"/>
        <end position="111"/>
    </location>
</feature>
<feature type="domain" description="PGG" evidence="4">
    <location>
        <begin position="586"/>
        <end position="697"/>
    </location>
</feature>
<feature type="transmembrane region" description="Helical" evidence="3">
    <location>
        <begin position="673"/>
        <end position="698"/>
    </location>
</feature>
<evidence type="ECO:0000256" key="1">
    <source>
        <dbReference type="ARBA" id="ARBA00004413"/>
    </source>
</evidence>
<dbReference type="PROSITE" id="PS50088">
    <property type="entry name" value="ANK_REPEAT"/>
    <property type="match status" value="1"/>
</dbReference>
<evidence type="ECO:0000256" key="3">
    <source>
        <dbReference type="SAM" id="Phobius"/>
    </source>
</evidence>
<organism evidence="5 6">
    <name type="scientific">Vicia faba</name>
    <name type="common">Broad bean</name>
    <name type="synonym">Faba vulgaris</name>
    <dbReference type="NCBI Taxonomy" id="3906"/>
    <lineage>
        <taxon>Eukaryota</taxon>
        <taxon>Viridiplantae</taxon>
        <taxon>Streptophyta</taxon>
        <taxon>Embryophyta</taxon>
        <taxon>Tracheophyta</taxon>
        <taxon>Spermatophyta</taxon>
        <taxon>Magnoliopsida</taxon>
        <taxon>eudicotyledons</taxon>
        <taxon>Gunneridae</taxon>
        <taxon>Pentapetalae</taxon>
        <taxon>rosids</taxon>
        <taxon>fabids</taxon>
        <taxon>Fabales</taxon>
        <taxon>Fabaceae</taxon>
        <taxon>Papilionoideae</taxon>
        <taxon>50 kb inversion clade</taxon>
        <taxon>NPAAA clade</taxon>
        <taxon>Hologalegina</taxon>
        <taxon>IRL clade</taxon>
        <taxon>Fabeae</taxon>
        <taxon>Vicia</taxon>
    </lineage>
</organism>
<dbReference type="PANTHER" id="PTHR24177">
    <property type="entry name" value="CASKIN"/>
    <property type="match status" value="1"/>
</dbReference>
<sequence length="752" mass="85352">MAYNFSTLSEAQFSNSEEAMRFSQLVMDENWPDVIEKFEEDSYFHKIEIKGRGTALHVAVSSGLKEVVKCLVKEIIKHLDETSLRMINERGATPLHLAANAGYKDMCELIIGRDGERKYLIQVENENGETPLFWAVQERQTIVFLYLRQFYPTDFSIAINRNNTSILHVAIQREMFDLAIIIIYSYESLSSLKDKDGATPLKTLATKTSAFKSGSRLSWWKLILYYCYPIRKLDAETTMKELSKEYANNEKEDYCEVTLYIGDELEKTYTKRRSLAQSCHHILKSLAQSCHHILKLVLRWPIMSLLGLEEIKAIKEKHIYGGQLLKEFMKEPYGSYMGGGETPYADKNYDCEINDDSKHFQEFIKVARGVGDASMDNTKEDSPNMDVKDTTFLAAAKSGIKEIMEELNAKVSITSDQKGLLLIAMKNIKTELSEEENVLKDTAYLIAASFGIIEMMRALKSNIRSVILETNSNNENALLLGVKNRQPLVIQFLLNSLSKGDFGILNLQIDKNENTMLHLAAYTSFQSKNTWRLSGAAMQLTWDIKWYQYIKELVPEHFSNKDNKERKTPSEIFKEEHKELLQKSVDWLKDTTQSYSVVAALIAGVAFATSSNIPGGNKPTGEPTLKGQPAFEGFAISSLIGLYFSVTALIIFLSILTSPKELEEFRLNLPMKLLFGLISLFVSVVAMLVSFCAGHFFVLTDEYTKGSILFYLYISIFLPVTYYAAIQFQLFVDLVNVIWKKVPPPSVKGVLL</sequence>
<dbReference type="Gene3D" id="1.25.40.20">
    <property type="entry name" value="Ankyrin repeat-containing domain"/>
    <property type="match status" value="2"/>
</dbReference>
<dbReference type="InterPro" id="IPR002110">
    <property type="entry name" value="Ankyrin_rpt"/>
</dbReference>
<evidence type="ECO:0000256" key="2">
    <source>
        <dbReference type="PROSITE-ProRule" id="PRU00023"/>
    </source>
</evidence>
<name>A0AAV0ZEI1_VICFA</name>
<feature type="transmembrane region" description="Helical" evidence="3">
    <location>
        <begin position="710"/>
        <end position="732"/>
    </location>
</feature>
<evidence type="ECO:0000313" key="6">
    <source>
        <dbReference type="Proteomes" id="UP001157006"/>
    </source>
</evidence>
<proteinExistence type="predicted"/>
<dbReference type="SUPFAM" id="SSF48403">
    <property type="entry name" value="Ankyrin repeat"/>
    <property type="match status" value="2"/>
</dbReference>
<keyword evidence="6" id="KW-1185">Reference proteome</keyword>
<dbReference type="PANTHER" id="PTHR24177:SF187">
    <property type="entry name" value="ANKYRIN REPEAT PROTEIN"/>
    <property type="match status" value="1"/>
</dbReference>
<dbReference type="InterPro" id="IPR036770">
    <property type="entry name" value="Ankyrin_rpt-contain_sf"/>
</dbReference>
<dbReference type="Pfam" id="PF13962">
    <property type="entry name" value="PGG"/>
    <property type="match status" value="1"/>
</dbReference>
<dbReference type="Proteomes" id="UP001157006">
    <property type="component" value="Chromosome 2"/>
</dbReference>
<evidence type="ECO:0000313" key="5">
    <source>
        <dbReference type="EMBL" id="CAI8596564.1"/>
    </source>
</evidence>
<keyword evidence="3" id="KW-1133">Transmembrane helix</keyword>
<gene>
    <name evidence="5" type="ORF">VFH_II040920</name>
</gene>
<dbReference type="EMBL" id="OX451737">
    <property type="protein sequence ID" value="CAI8596564.1"/>
    <property type="molecule type" value="Genomic_DNA"/>
</dbReference>
<protein>
    <recommendedName>
        <fullName evidence="4">PGG domain-containing protein</fullName>
    </recommendedName>
</protein>
<reference evidence="5 6" key="1">
    <citation type="submission" date="2023-01" db="EMBL/GenBank/DDBJ databases">
        <authorList>
            <person name="Kreplak J."/>
        </authorList>
    </citation>
    <scope>NUCLEOTIDE SEQUENCE [LARGE SCALE GENOMIC DNA]</scope>
</reference>
<accession>A0AAV0ZEI1</accession>
<evidence type="ECO:0000259" key="4">
    <source>
        <dbReference type="Pfam" id="PF13962"/>
    </source>
</evidence>
<dbReference type="SMART" id="SM00248">
    <property type="entry name" value="ANK"/>
    <property type="match status" value="5"/>
</dbReference>
<dbReference type="Pfam" id="PF12796">
    <property type="entry name" value="Ank_2"/>
    <property type="match status" value="1"/>
</dbReference>
<keyword evidence="3" id="KW-0812">Transmembrane</keyword>
<dbReference type="GO" id="GO:0005886">
    <property type="term" value="C:plasma membrane"/>
    <property type="evidence" value="ECO:0007669"/>
    <property type="project" value="UniProtKB-SubCell"/>
</dbReference>
<feature type="transmembrane region" description="Helical" evidence="3">
    <location>
        <begin position="633"/>
        <end position="653"/>
    </location>
</feature>
<comment type="subcellular location">
    <subcellularLocation>
        <location evidence="1">Cell membrane</location>
        <topology evidence="1">Peripheral membrane protein</topology>
        <orientation evidence="1">Cytoplasmic side</orientation>
    </subcellularLocation>
</comment>
<keyword evidence="3" id="KW-0472">Membrane</keyword>
<keyword evidence="2" id="KW-0040">ANK repeat</keyword>